<accession>A0A1G6JTI4</accession>
<organism evidence="1 2">
    <name type="scientific">Bacillus wiedmannii</name>
    <dbReference type="NCBI Taxonomy" id="1890302"/>
    <lineage>
        <taxon>Bacteria</taxon>
        <taxon>Bacillati</taxon>
        <taxon>Bacillota</taxon>
        <taxon>Bacilli</taxon>
        <taxon>Bacillales</taxon>
        <taxon>Bacillaceae</taxon>
        <taxon>Bacillus</taxon>
        <taxon>Bacillus cereus group</taxon>
    </lineage>
</organism>
<gene>
    <name evidence="1" type="ORF">SAMN04487767_101505</name>
</gene>
<evidence type="ECO:0000313" key="1">
    <source>
        <dbReference type="EMBL" id="SDC21951.1"/>
    </source>
</evidence>
<dbReference type="RefSeq" id="WP_074650576.1">
    <property type="nucleotide sequence ID" value="NZ_FMZR01000001.1"/>
</dbReference>
<evidence type="ECO:0000313" key="2">
    <source>
        <dbReference type="Proteomes" id="UP000183507"/>
    </source>
</evidence>
<dbReference type="InterPro" id="IPR021145">
    <property type="entry name" value="Portal_protein_SPP1_Gp6-like"/>
</dbReference>
<protein>
    <submittedName>
        <fullName evidence="1">Phage portal protein, SPP1 Gp6-like</fullName>
    </submittedName>
</protein>
<dbReference type="Pfam" id="PF05133">
    <property type="entry name" value="SPP1_portal"/>
    <property type="match status" value="1"/>
</dbReference>
<sequence length="505" mass="58965">MRVQGDRNFMNPVEIVMPVRTALGESEWTRIMDEVRLYERYEGDLNVWSDYKKPDNLDYDPTKIQLDYPQKIVNMIAAWQFEKEPKVTVPPDVIDDPALMIQSGYEPSEEQQAENSRAKAKERLLTWVWDDNRMHEKLLAAAKDRAISKTGVYARLHYDKRCGEFKVIWHPSTEVIAKYSEWDIDQLEEVHFIAWLDEEQTKMWKLSYYLIWREETGEYDCEIEEAVYNGDLEQQEERVKRSSMGIDFIPVVPVPTEKLSKRTTGYSELEKTIKLSEEIDKKMSDYSDALRFEMFAITLLTNVDEDPKNPLQVAPGAKWDLGDGAEDTGEPSAKKLESGFRFKETIEAYLDRLQKRLHEKAEVPMVNTADMNTGGINDMAVQLLFSNIISKTQRSWVIWQSRLQTLNEYILRYMKARQDDPKFKYDKAMLAKVDNYYASKIIFGLPLPQDQKALIEQLGDEISNEIESIKGAITRSGKENAEQKFMEIMQERMLKQQSQDPYNEK</sequence>
<dbReference type="EMBL" id="FMZR01000001">
    <property type="protein sequence ID" value="SDC21951.1"/>
    <property type="molecule type" value="Genomic_DNA"/>
</dbReference>
<dbReference type="AlphaFoldDB" id="A0A1G6JTI4"/>
<name>A0A1G6JTI4_9BACI</name>
<proteinExistence type="predicted"/>
<reference evidence="2" key="1">
    <citation type="submission" date="2016-10" db="EMBL/GenBank/DDBJ databases">
        <authorList>
            <person name="Varghese N."/>
        </authorList>
    </citation>
    <scope>NUCLEOTIDE SEQUENCE [LARGE SCALE GENOMIC DNA]</scope>
    <source>
        <strain evidence="2">KPR-7A</strain>
    </source>
</reference>
<dbReference type="Proteomes" id="UP000183507">
    <property type="component" value="Unassembled WGS sequence"/>
</dbReference>